<proteinExistence type="predicted"/>
<sequence length="94" mass="11291">MYDKSMGGTDLMDSLIALYHTKIRSKKWYLRIFFHFMDMLCVNSQLLYRRDFTKERRTPPPGIQDISSRNTLQKRCKYLRKAWSSVLHQCARTP</sequence>
<comment type="caution">
    <text evidence="2">The sequence shown here is derived from an EMBL/GenBank/DDBJ whole genome shotgun (WGS) entry which is preliminary data.</text>
</comment>
<dbReference type="Proteomes" id="UP000289886">
    <property type="component" value="Unassembled WGS sequence"/>
</dbReference>
<feature type="domain" description="PiggyBac transposable element-derived protein" evidence="1">
    <location>
        <begin position="2"/>
        <end position="44"/>
    </location>
</feature>
<keyword evidence="3" id="KW-1185">Reference proteome</keyword>
<dbReference type="InterPro" id="IPR029526">
    <property type="entry name" value="PGBD"/>
</dbReference>
<dbReference type="EMBL" id="SCEB01000732">
    <property type="protein sequence ID" value="RXM98290.1"/>
    <property type="molecule type" value="Genomic_DNA"/>
</dbReference>
<protein>
    <recommendedName>
        <fullName evidence="1">PiggyBac transposable element-derived protein domain-containing protein</fullName>
    </recommendedName>
</protein>
<reference evidence="2 3" key="1">
    <citation type="submission" date="2019-01" db="EMBL/GenBank/DDBJ databases">
        <title>Draft Genome and Complete Hox-Cluster Characterization of the Sterlet Sturgeon (Acipenser ruthenus).</title>
        <authorList>
            <person name="Wei Q."/>
        </authorList>
    </citation>
    <scope>NUCLEOTIDE SEQUENCE [LARGE SCALE GENOMIC DNA]</scope>
    <source>
        <strain evidence="2">WHYD16114868_AA</strain>
        <tissue evidence="2">Blood</tissue>
    </source>
</reference>
<organism evidence="2 3">
    <name type="scientific">Acipenser ruthenus</name>
    <name type="common">Sterlet sturgeon</name>
    <dbReference type="NCBI Taxonomy" id="7906"/>
    <lineage>
        <taxon>Eukaryota</taxon>
        <taxon>Metazoa</taxon>
        <taxon>Chordata</taxon>
        <taxon>Craniata</taxon>
        <taxon>Vertebrata</taxon>
        <taxon>Euteleostomi</taxon>
        <taxon>Actinopterygii</taxon>
        <taxon>Chondrostei</taxon>
        <taxon>Acipenseriformes</taxon>
        <taxon>Acipenseridae</taxon>
        <taxon>Acipenser</taxon>
    </lineage>
</organism>
<evidence type="ECO:0000313" key="2">
    <source>
        <dbReference type="EMBL" id="RXM98290.1"/>
    </source>
</evidence>
<dbReference type="PANTHER" id="PTHR47272:SF1">
    <property type="entry name" value="PIGGYBAC TRANSPOSABLE ELEMENT-DERIVED PROTEIN 3-LIKE"/>
    <property type="match status" value="1"/>
</dbReference>
<dbReference type="AlphaFoldDB" id="A0A662YNL4"/>
<name>A0A662YNL4_ACIRT</name>
<gene>
    <name evidence="2" type="ORF">EOD39_13311</name>
</gene>
<accession>A0A662YNL4</accession>
<evidence type="ECO:0000313" key="3">
    <source>
        <dbReference type="Proteomes" id="UP000289886"/>
    </source>
</evidence>
<evidence type="ECO:0000259" key="1">
    <source>
        <dbReference type="Pfam" id="PF13843"/>
    </source>
</evidence>
<dbReference type="PANTHER" id="PTHR47272">
    <property type="entry name" value="DDE_TNP_1_7 DOMAIN-CONTAINING PROTEIN"/>
    <property type="match status" value="1"/>
</dbReference>
<dbReference type="Pfam" id="PF13843">
    <property type="entry name" value="DDE_Tnp_1_7"/>
    <property type="match status" value="1"/>
</dbReference>